<feature type="domain" description="Bromo" evidence="10">
    <location>
        <begin position="210"/>
        <end position="280"/>
    </location>
</feature>
<dbReference type="PRINTS" id="PR00503">
    <property type="entry name" value="BROMODOMAIN"/>
</dbReference>
<dbReference type="InterPro" id="IPR036427">
    <property type="entry name" value="Bromodomain-like_sf"/>
</dbReference>
<dbReference type="InterPro" id="IPR018359">
    <property type="entry name" value="Bromodomain_CS"/>
</dbReference>
<organism evidence="11 12">
    <name type="scientific">Macrolepiota fuliginosa MF-IS2</name>
    <dbReference type="NCBI Taxonomy" id="1400762"/>
    <lineage>
        <taxon>Eukaryota</taxon>
        <taxon>Fungi</taxon>
        <taxon>Dikarya</taxon>
        <taxon>Basidiomycota</taxon>
        <taxon>Agaricomycotina</taxon>
        <taxon>Agaricomycetes</taxon>
        <taxon>Agaricomycetidae</taxon>
        <taxon>Agaricales</taxon>
        <taxon>Agaricineae</taxon>
        <taxon>Agaricaceae</taxon>
        <taxon>Macrolepiota</taxon>
    </lineage>
</organism>
<name>A0A9P5XNU3_9AGAR</name>
<feature type="compositionally biased region" description="Low complexity" evidence="9">
    <location>
        <begin position="327"/>
        <end position="338"/>
    </location>
</feature>
<evidence type="ECO:0000313" key="12">
    <source>
        <dbReference type="Proteomes" id="UP000807342"/>
    </source>
</evidence>
<keyword evidence="5 8" id="KW-0103">Bromodomain</keyword>
<comment type="subcellular location">
    <subcellularLocation>
        <location evidence="1">Nucleus</location>
    </subcellularLocation>
</comment>
<dbReference type="Pfam" id="PF00439">
    <property type="entry name" value="Bromodomain"/>
    <property type="match status" value="2"/>
</dbReference>
<evidence type="ECO:0000256" key="8">
    <source>
        <dbReference type="PROSITE-ProRule" id="PRU00035"/>
    </source>
</evidence>
<evidence type="ECO:0000256" key="3">
    <source>
        <dbReference type="ARBA" id="ARBA00022853"/>
    </source>
</evidence>
<dbReference type="PANTHER" id="PTHR16062">
    <property type="entry name" value="SWI/SNF-RELATED"/>
    <property type="match status" value="1"/>
</dbReference>
<dbReference type="GO" id="GO:0016586">
    <property type="term" value="C:RSC-type complex"/>
    <property type="evidence" value="ECO:0007669"/>
    <property type="project" value="InterPro"/>
</dbReference>
<feature type="domain" description="Bromo" evidence="10">
    <location>
        <begin position="80"/>
        <end position="150"/>
    </location>
</feature>
<feature type="region of interest" description="Disordered" evidence="9">
    <location>
        <begin position="170"/>
        <end position="190"/>
    </location>
</feature>
<dbReference type="PROSITE" id="PS00633">
    <property type="entry name" value="BROMODOMAIN_1"/>
    <property type="match status" value="1"/>
</dbReference>
<evidence type="ECO:0000256" key="5">
    <source>
        <dbReference type="ARBA" id="ARBA00023117"/>
    </source>
</evidence>
<evidence type="ECO:0000256" key="9">
    <source>
        <dbReference type="SAM" id="MobiDB-lite"/>
    </source>
</evidence>
<keyword evidence="4" id="KW-0805">Transcription regulation</keyword>
<dbReference type="SUPFAM" id="SSF47370">
    <property type="entry name" value="Bromodomain"/>
    <property type="match status" value="2"/>
</dbReference>
<keyword evidence="12" id="KW-1185">Reference proteome</keyword>
<accession>A0A9P5XNU3</accession>
<comment type="caution">
    <text evidence="11">The sequence shown here is derived from an EMBL/GenBank/DDBJ whole genome shotgun (WGS) entry which is preliminary data.</text>
</comment>
<sequence>MSKRELSRLVGTADVEGSRPKRRRDAASLPNSSPDADVIMAEPAMEAAWQNGISRHVGGQSVKEQGLQLWLTIKEAKSKDGRLLAAVFLTKPPRKIYPDYYQIIQRPIALDDIKKRLDTNVYSSMQAVRADFELLFNNALEYNMKDSIIWKDAKDMLRLVHKTCEKLAPMANDDDDESDEEEKKGKSKTPNLSRMIKLRLQKLIEKTDRDGRVMSTEFMQLPNKKQWAIYYRQIKKPQCLENIFRRIKRKEYHTAATFAADVELVFSNAMSFNQDHTLIWEDALALRDYFRLLMSDLPPPHNLPEYSTKAITNKIKIKPPAAPSNVPSDSAVSKSEPSSSSLLLRVPAVSAAAKLSQPTAASPAAKAKPSAPSTIPAVVSAPNASTAAAMIAPTKSPVAPQPQLPAQRPPAVVTQPVTKSTSATPQPAATVQQTTFSYSHYSHPYQPVPPSIPAPSVTPAVAPVKLAPAASNSPAPTPIHPNHQIRFVKVRVQPQGRLFWLDHREGVRTWAIRLAPGETGVNVDDLVFVGDEEAEDSSDDEDDEDLKLEEEEDMEVDGSTSPTKSGRIRKGKAAVRRSQRTAAVTTRTTRSAAAVAKNKIQEKREIEKVEEVELKLNGAVVKEKEDMTRQWNVGLPFGPNILEVGEKGGLMWKVYIERIAD</sequence>
<dbReference type="GO" id="GO:0006338">
    <property type="term" value="P:chromatin remodeling"/>
    <property type="evidence" value="ECO:0007669"/>
    <property type="project" value="InterPro"/>
</dbReference>
<dbReference type="SMART" id="SM00297">
    <property type="entry name" value="BROMO"/>
    <property type="match status" value="2"/>
</dbReference>
<feature type="compositionally biased region" description="Acidic residues" evidence="9">
    <location>
        <begin position="531"/>
        <end position="556"/>
    </location>
</feature>
<proteinExistence type="predicted"/>
<protein>
    <submittedName>
        <fullName evidence="11">Bromodomain-containing protein</fullName>
    </submittedName>
</protein>
<feature type="compositionally biased region" description="Basic residues" evidence="9">
    <location>
        <begin position="566"/>
        <end position="579"/>
    </location>
</feature>
<evidence type="ECO:0000256" key="2">
    <source>
        <dbReference type="ARBA" id="ARBA00022737"/>
    </source>
</evidence>
<gene>
    <name evidence="11" type="ORF">P691DRAFT_718230</name>
</gene>
<reference evidence="11" key="1">
    <citation type="submission" date="2020-11" db="EMBL/GenBank/DDBJ databases">
        <authorList>
            <consortium name="DOE Joint Genome Institute"/>
            <person name="Ahrendt S."/>
            <person name="Riley R."/>
            <person name="Andreopoulos W."/>
            <person name="Labutti K."/>
            <person name="Pangilinan J."/>
            <person name="Ruiz-Duenas F.J."/>
            <person name="Barrasa J.M."/>
            <person name="Sanchez-Garcia M."/>
            <person name="Camarero S."/>
            <person name="Miyauchi S."/>
            <person name="Serrano A."/>
            <person name="Linde D."/>
            <person name="Babiker R."/>
            <person name="Drula E."/>
            <person name="Ayuso-Fernandez I."/>
            <person name="Pacheco R."/>
            <person name="Padilla G."/>
            <person name="Ferreira P."/>
            <person name="Barriuso J."/>
            <person name="Kellner H."/>
            <person name="Castanera R."/>
            <person name="Alfaro M."/>
            <person name="Ramirez L."/>
            <person name="Pisabarro A.G."/>
            <person name="Kuo A."/>
            <person name="Tritt A."/>
            <person name="Lipzen A."/>
            <person name="He G."/>
            <person name="Yan M."/>
            <person name="Ng V."/>
            <person name="Cullen D."/>
            <person name="Martin F."/>
            <person name="Rosso M.-N."/>
            <person name="Henrissat B."/>
            <person name="Hibbett D."/>
            <person name="Martinez A.T."/>
            <person name="Grigoriev I.V."/>
        </authorList>
    </citation>
    <scope>NUCLEOTIDE SEQUENCE</scope>
    <source>
        <strain evidence="11">MF-IS2</strain>
    </source>
</reference>
<keyword evidence="7" id="KW-0539">Nucleus</keyword>
<evidence type="ECO:0000256" key="4">
    <source>
        <dbReference type="ARBA" id="ARBA00023015"/>
    </source>
</evidence>
<dbReference type="GO" id="GO:0003682">
    <property type="term" value="F:chromatin binding"/>
    <property type="evidence" value="ECO:0007669"/>
    <property type="project" value="TreeGrafter"/>
</dbReference>
<evidence type="ECO:0000259" key="10">
    <source>
        <dbReference type="PROSITE" id="PS50014"/>
    </source>
</evidence>
<dbReference type="CDD" id="cd04369">
    <property type="entry name" value="Bromodomain"/>
    <property type="match status" value="1"/>
</dbReference>
<dbReference type="PANTHER" id="PTHR16062:SF19">
    <property type="entry name" value="PROTEIN POLYBROMO-1"/>
    <property type="match status" value="1"/>
</dbReference>
<dbReference type="Proteomes" id="UP000807342">
    <property type="component" value="Unassembled WGS sequence"/>
</dbReference>
<dbReference type="Gene3D" id="1.20.920.10">
    <property type="entry name" value="Bromodomain-like"/>
    <property type="match status" value="2"/>
</dbReference>
<dbReference type="EMBL" id="MU151056">
    <property type="protein sequence ID" value="KAF9454213.1"/>
    <property type="molecule type" value="Genomic_DNA"/>
</dbReference>
<evidence type="ECO:0000256" key="6">
    <source>
        <dbReference type="ARBA" id="ARBA00023163"/>
    </source>
</evidence>
<keyword evidence="6" id="KW-0804">Transcription</keyword>
<evidence type="ECO:0000313" key="11">
    <source>
        <dbReference type="EMBL" id="KAF9454213.1"/>
    </source>
</evidence>
<dbReference type="InterPro" id="IPR037382">
    <property type="entry name" value="Rsc/polybromo"/>
</dbReference>
<feature type="region of interest" description="Disordered" evidence="9">
    <location>
        <begin position="318"/>
        <end position="338"/>
    </location>
</feature>
<evidence type="ECO:0000256" key="1">
    <source>
        <dbReference type="ARBA" id="ARBA00004123"/>
    </source>
</evidence>
<dbReference type="PROSITE" id="PS50014">
    <property type="entry name" value="BROMODOMAIN_2"/>
    <property type="match status" value="2"/>
</dbReference>
<dbReference type="GO" id="GO:0006368">
    <property type="term" value="P:transcription elongation by RNA polymerase II"/>
    <property type="evidence" value="ECO:0007669"/>
    <property type="project" value="TreeGrafter"/>
</dbReference>
<dbReference type="AlphaFoldDB" id="A0A9P5XNU3"/>
<dbReference type="OrthoDB" id="6017at2759"/>
<evidence type="ECO:0000256" key="7">
    <source>
        <dbReference type="ARBA" id="ARBA00023242"/>
    </source>
</evidence>
<feature type="region of interest" description="Disordered" evidence="9">
    <location>
        <begin position="1"/>
        <end position="36"/>
    </location>
</feature>
<dbReference type="InterPro" id="IPR001487">
    <property type="entry name" value="Bromodomain"/>
</dbReference>
<feature type="region of interest" description="Disordered" evidence="9">
    <location>
        <begin position="531"/>
        <end position="583"/>
    </location>
</feature>
<keyword evidence="2" id="KW-0677">Repeat</keyword>
<keyword evidence="3" id="KW-0156">Chromatin regulator</keyword>